<reference evidence="4 6" key="3">
    <citation type="submission" date="2018-06" db="EMBL/GenBank/DDBJ databases">
        <authorList>
            <consortium name="Pathogen Informatics"/>
            <person name="Doyle S."/>
        </authorList>
    </citation>
    <scope>NUCLEOTIDE SEQUENCE [LARGE SCALE GENOMIC DNA]</scope>
    <source>
        <strain evidence="4 6">NCTC13159</strain>
    </source>
</reference>
<evidence type="ECO:0000313" key="5">
    <source>
        <dbReference type="Proteomes" id="UP000035086"/>
    </source>
</evidence>
<dbReference type="KEGG" id="ppul:RO07_00030"/>
<dbReference type="RefSeq" id="WP_052266661.1">
    <property type="nucleotide sequence ID" value="NZ_CP010310.2"/>
</dbReference>
<dbReference type="EMBL" id="CP010310">
    <property type="protein sequence ID" value="AJC22912.2"/>
    <property type="molecule type" value="Genomic_DNA"/>
</dbReference>
<dbReference type="PANTHER" id="PTHR30273:SF2">
    <property type="entry name" value="PROTEIN FECR"/>
    <property type="match status" value="1"/>
</dbReference>
<dbReference type="Proteomes" id="UP000035086">
    <property type="component" value="Chromosome"/>
</dbReference>
<organism evidence="4 6">
    <name type="scientific">Pandoraea pulmonicola</name>
    <dbReference type="NCBI Taxonomy" id="93221"/>
    <lineage>
        <taxon>Bacteria</taxon>
        <taxon>Pseudomonadati</taxon>
        <taxon>Pseudomonadota</taxon>
        <taxon>Betaproteobacteria</taxon>
        <taxon>Burkholderiales</taxon>
        <taxon>Burkholderiaceae</taxon>
        <taxon>Pandoraea</taxon>
    </lineage>
</organism>
<evidence type="ECO:0000313" key="3">
    <source>
        <dbReference type="EMBL" id="AJC22912.2"/>
    </source>
</evidence>
<accession>A0AAJ5D2L8</accession>
<sequence>MTTHDDGRTSLQDSPGSIEREAWAWLRRLSSGDVTSWDADAFKRWLRTSPAHHAAFSDAKQEWSLLKSAAREVLRENPEAAQQHVLALRGPNMGRRAFLGAAASAAVVAGVAVLHPPAGLWPAPAEWGADYRTATGEQRTIALASRVDITLNTETSIQRETAGASTTGIRLLTGETAVDIGAGAAPFAVLAGAGRSEASAGRFEVRRLASHVCVTCIEGTVNVAHPAGRHVLRAGDQTIYDDGAVGRVKRVSVADVSAWRSGMLIFREAPLGHVLDEINRYRRGRVVLMNASLRNQPVSGSFEITLLDMALAQLQRTFDLSARTLPGGLVVLS</sequence>
<feature type="domain" description="FecR N-terminal" evidence="2">
    <location>
        <begin position="20"/>
        <end position="60"/>
    </location>
</feature>
<proteinExistence type="predicted"/>
<dbReference type="Pfam" id="PF04773">
    <property type="entry name" value="FecR"/>
    <property type="match status" value="1"/>
</dbReference>
<evidence type="ECO:0000313" key="6">
    <source>
        <dbReference type="Proteomes" id="UP000254589"/>
    </source>
</evidence>
<evidence type="ECO:0000259" key="2">
    <source>
        <dbReference type="Pfam" id="PF16220"/>
    </source>
</evidence>
<gene>
    <name evidence="4" type="ORF">NCTC13159_04288</name>
    <name evidence="3" type="ORF">RO07_00030</name>
</gene>
<dbReference type="InterPro" id="IPR032623">
    <property type="entry name" value="FecR_N"/>
</dbReference>
<evidence type="ECO:0000313" key="4">
    <source>
        <dbReference type="EMBL" id="SUA92750.1"/>
    </source>
</evidence>
<dbReference type="AlphaFoldDB" id="A0AAJ5D2L8"/>
<dbReference type="Gene3D" id="2.60.120.1440">
    <property type="match status" value="1"/>
</dbReference>
<reference evidence="5" key="1">
    <citation type="submission" date="2014-12" db="EMBL/GenBank/DDBJ databases">
        <title>Complete Genome Sequencing of Pandoraea pulmonicola DSM 16583.</title>
        <authorList>
            <person name="Chan K.-G."/>
        </authorList>
    </citation>
    <scope>NUCLEOTIDE SEQUENCE [LARGE SCALE GENOMIC DNA]</scope>
    <source>
        <strain evidence="5">DSM 16583</strain>
    </source>
</reference>
<dbReference type="GO" id="GO:0016989">
    <property type="term" value="F:sigma factor antagonist activity"/>
    <property type="evidence" value="ECO:0007669"/>
    <property type="project" value="TreeGrafter"/>
</dbReference>
<dbReference type="PIRSF" id="PIRSF018266">
    <property type="entry name" value="FecR"/>
    <property type="match status" value="1"/>
</dbReference>
<dbReference type="InterPro" id="IPR006860">
    <property type="entry name" value="FecR"/>
</dbReference>
<dbReference type="EMBL" id="UGSJ01000001">
    <property type="protein sequence ID" value="SUA92750.1"/>
    <property type="molecule type" value="Genomic_DNA"/>
</dbReference>
<dbReference type="Proteomes" id="UP000254589">
    <property type="component" value="Unassembled WGS sequence"/>
</dbReference>
<dbReference type="Gene3D" id="3.55.50.30">
    <property type="match status" value="1"/>
</dbReference>
<dbReference type="NCBIfam" id="TIGR01409">
    <property type="entry name" value="TAT_signal_seq"/>
    <property type="match status" value="1"/>
</dbReference>
<feature type="domain" description="FecR protein" evidence="1">
    <location>
        <begin position="130"/>
        <end position="222"/>
    </location>
</feature>
<dbReference type="PANTHER" id="PTHR30273">
    <property type="entry name" value="PERIPLASMIC SIGNAL SENSOR AND SIGMA FACTOR ACTIVATOR FECR-RELATED"/>
    <property type="match status" value="1"/>
</dbReference>
<reference evidence="3" key="2">
    <citation type="submission" date="2016-11" db="EMBL/GenBank/DDBJ databases">
        <title>Complete Genome Sequencing of Pandoraea pulmonicola DSM 16583.</title>
        <authorList>
            <person name="Chan K.-G."/>
        </authorList>
    </citation>
    <scope>NUCLEOTIDE SEQUENCE</scope>
    <source>
        <strain evidence="3">DSM 16583</strain>
    </source>
</reference>
<dbReference type="InterPro" id="IPR019546">
    <property type="entry name" value="TAT_signal_bac_arc"/>
</dbReference>
<dbReference type="Pfam" id="PF16220">
    <property type="entry name" value="DUF4880"/>
    <property type="match status" value="1"/>
</dbReference>
<dbReference type="InterPro" id="IPR012373">
    <property type="entry name" value="Ferrdict_sens_TM"/>
</dbReference>
<evidence type="ECO:0000259" key="1">
    <source>
        <dbReference type="Pfam" id="PF04773"/>
    </source>
</evidence>
<keyword evidence="5" id="KW-1185">Reference proteome</keyword>
<name>A0AAJ5D2L8_PANPU</name>
<protein>
    <submittedName>
        <fullName evidence="4">Fec operon regulator FecR</fullName>
    </submittedName>
</protein>